<dbReference type="PANTHER" id="PTHR37836:SF3">
    <property type="entry name" value="ENDOGLUCANASE"/>
    <property type="match status" value="1"/>
</dbReference>
<evidence type="ECO:0000313" key="3">
    <source>
        <dbReference type="EMBL" id="GLX70952.1"/>
    </source>
</evidence>
<evidence type="ECO:0000259" key="2">
    <source>
        <dbReference type="Pfam" id="PF13204"/>
    </source>
</evidence>
<evidence type="ECO:0008006" key="5">
    <source>
        <dbReference type="Google" id="ProtNLM"/>
    </source>
</evidence>
<feature type="domain" description="Putative collagen-binding" evidence="1">
    <location>
        <begin position="368"/>
        <end position="457"/>
    </location>
</feature>
<name>A0ABQ6GMW7_9BACL</name>
<dbReference type="Gene3D" id="3.20.20.80">
    <property type="entry name" value="Glycosidases"/>
    <property type="match status" value="1"/>
</dbReference>
<feature type="domain" description="Apiosidase-like catalytic" evidence="2">
    <location>
        <begin position="37"/>
        <end position="365"/>
    </location>
</feature>
<evidence type="ECO:0000313" key="4">
    <source>
        <dbReference type="Proteomes" id="UP001157114"/>
    </source>
</evidence>
<dbReference type="PANTHER" id="PTHR37836">
    <property type="entry name" value="LMO1036 PROTEIN"/>
    <property type="match status" value="1"/>
</dbReference>
<evidence type="ECO:0000259" key="1">
    <source>
        <dbReference type="Pfam" id="PF12904"/>
    </source>
</evidence>
<sequence length="460" mass="52419">MDIVSQRAVRLSAELNRKYKKGVFSIMTDRMQRLKVSDNKRFLVREDGSPFFWLADTAWELFHRLNREEAELYLRNRAERGFSVIQAVALAEHEGLTVGNAYERLPLKKNEQGQYDPLLPDLDGDYSYWAHVDYIVDLAAELGLYIAFLPTWGDKYNLMWGKGPEIFSADNARNYGQWLGERYKDKENIVWVLGGDRPQLTREHFDIIGSMAEGLREGDGGTHLMTFHPPGDKSSSVHMHEEPWLAFNMIQSGHHAWIRTNFEKVAADYEREPIKPVVDGEPCYEDHPVNFNADNGYFDADDVRKAAYHAVFAGAFGHTYGHHSVWSMTTKPDTYFVMTWQDAILRPGAAQMSHLRRLIESRDFLSRVPDQSLIAHNYGGANRMTATRGENYAMIYSPNGIPFQAAMGKIRGTSVKASWYDPRSGVWTDAGIIANEGEVHYQPPTSGRDGDWILVLDSLE</sequence>
<reference evidence="3 4" key="1">
    <citation type="submission" date="2023-03" db="EMBL/GenBank/DDBJ databases">
        <title>Draft genome sequence of the bacteria which degrade cell wall of Tricholomamatutake.</title>
        <authorList>
            <person name="Konishi Y."/>
            <person name="Fukuta Y."/>
            <person name="Shirasaka N."/>
        </authorList>
    </citation>
    <scope>NUCLEOTIDE SEQUENCE [LARGE SCALE GENOMIC DNA]</scope>
    <source>
        <strain evidence="4">mu1</strain>
    </source>
</reference>
<dbReference type="SUPFAM" id="SSF51445">
    <property type="entry name" value="(Trans)glycosidases"/>
    <property type="match status" value="1"/>
</dbReference>
<dbReference type="EMBL" id="BSSQ01000024">
    <property type="protein sequence ID" value="GLX70952.1"/>
    <property type="molecule type" value="Genomic_DNA"/>
</dbReference>
<dbReference type="Pfam" id="PF13204">
    <property type="entry name" value="Apiosidase"/>
    <property type="match status" value="1"/>
</dbReference>
<dbReference type="RefSeq" id="WP_349816749.1">
    <property type="nucleotide sequence ID" value="NZ_BSSQ01000024.1"/>
</dbReference>
<dbReference type="InterPro" id="IPR025277">
    <property type="entry name" value="Apiosidase-like_cat_dom"/>
</dbReference>
<proteinExistence type="predicted"/>
<comment type="caution">
    <text evidence="3">The sequence shown here is derived from an EMBL/GenBank/DDBJ whole genome shotgun (WGS) entry which is preliminary data.</text>
</comment>
<dbReference type="Proteomes" id="UP001157114">
    <property type="component" value="Unassembled WGS sequence"/>
</dbReference>
<accession>A0ABQ6GMW7</accession>
<keyword evidence="4" id="KW-1185">Reference proteome</keyword>
<organism evidence="3 4">
    <name type="scientific">Paenibacillus glycanilyticus</name>
    <dbReference type="NCBI Taxonomy" id="126569"/>
    <lineage>
        <taxon>Bacteria</taxon>
        <taxon>Bacillati</taxon>
        <taxon>Bacillota</taxon>
        <taxon>Bacilli</taxon>
        <taxon>Bacillales</taxon>
        <taxon>Paenibacillaceae</taxon>
        <taxon>Paenibacillus</taxon>
    </lineage>
</organism>
<protein>
    <recommendedName>
        <fullName evidence="5">DUF4038 domain-containing protein</fullName>
    </recommendedName>
</protein>
<dbReference type="InterPro" id="IPR024749">
    <property type="entry name" value="Collagen-bd_put"/>
</dbReference>
<gene>
    <name evidence="3" type="ORF">MU1_53000</name>
</gene>
<dbReference type="InterPro" id="IPR017853">
    <property type="entry name" value="GH"/>
</dbReference>
<dbReference type="Pfam" id="PF12904">
    <property type="entry name" value="Collagen_bind_2"/>
    <property type="match status" value="1"/>
</dbReference>